<keyword evidence="1" id="KW-0472">Membrane</keyword>
<evidence type="ECO:0000256" key="1">
    <source>
        <dbReference type="SAM" id="Phobius"/>
    </source>
</evidence>
<sequence>MIIMLLGILWFIWGFVSYFVLMFGIEFWKDRWMPGVIGAGALLLFLFWIMKSIHNAMTVVYLY</sequence>
<accession>D3G7R1</accession>
<evidence type="ECO:0000313" key="2">
    <source>
        <dbReference type="EMBL" id="ACB89144.1"/>
    </source>
</evidence>
<evidence type="ECO:0000313" key="3">
    <source>
        <dbReference type="Proteomes" id="UP000001406"/>
    </source>
</evidence>
<name>D3G7R1_9CAUD</name>
<dbReference type="EMBL" id="EU418428">
    <property type="protein sequence ID" value="ACB89144.1"/>
    <property type="molecule type" value="Genomic_DNA"/>
</dbReference>
<feature type="transmembrane region" description="Helical" evidence="1">
    <location>
        <begin position="31"/>
        <end position="49"/>
    </location>
</feature>
<dbReference type="KEGG" id="vg:54971949"/>
<feature type="transmembrane region" description="Helical" evidence="1">
    <location>
        <begin position="7"/>
        <end position="25"/>
    </location>
</feature>
<keyword evidence="1" id="KW-0812">Transmembrane</keyword>
<dbReference type="GeneID" id="54971949"/>
<protein>
    <submittedName>
        <fullName evidence="2">MbpK</fullName>
    </submittedName>
</protein>
<organism evidence="2 3">
    <name type="scientific">Staphylococcus phage A5W</name>
    <dbReference type="NCBI Taxonomy" id="516541"/>
    <lineage>
        <taxon>Viruses</taxon>
        <taxon>Duplodnaviria</taxon>
        <taxon>Heunggongvirae</taxon>
        <taxon>Uroviricota</taxon>
        <taxon>Caudoviricetes</taxon>
        <taxon>Herelleviridae</taxon>
        <taxon>Twortvirinae</taxon>
        <taxon>Kayvirus</taxon>
        <taxon>Kayvirus G1</taxon>
    </lineage>
</organism>
<dbReference type="Proteomes" id="UP000001406">
    <property type="component" value="Segment"/>
</dbReference>
<keyword evidence="1" id="KW-1133">Transmembrane helix</keyword>
<reference evidence="2 3" key="1">
    <citation type="submission" date="2014-03" db="EMBL/GenBank/DDBJ databases">
        <title>Structural and functional characterization of polyvalent Staphyloccocal bacteriophage A5W.</title>
        <authorList>
            <person name="Ulatowska M.I."/>
            <person name="Weber-Dabrowska B."/>
            <person name="Sadowy E."/>
            <person name="Krzyszton-Russjan J."/>
            <person name="Gorski A."/>
            <person name="Lobocka M.B."/>
        </authorList>
    </citation>
    <scope>NUCLEOTIDE SEQUENCE [LARGE SCALE GENOMIC DNA]</scope>
</reference>
<proteinExistence type="predicted"/>
<dbReference type="RefSeq" id="YP_009782025.1">
    <property type="nucleotide sequence ID" value="NC_047728.1"/>
</dbReference>
<gene>
    <name evidence="2" type="primary">mbpK</name>
    <name evidence="2" type="ORF">phi_A5W_mbpK</name>
</gene>